<protein>
    <submittedName>
        <fullName evidence="1">Uncharacterized protein</fullName>
    </submittedName>
</protein>
<dbReference type="RefSeq" id="WP_209268182.1">
    <property type="nucleotide sequence ID" value="NZ_JAFFZN010000035.1"/>
</dbReference>
<comment type="caution">
    <text evidence="1">The sequence shown here is derived from an EMBL/GenBank/DDBJ whole genome shotgun (WGS) entry which is preliminary data.</text>
</comment>
<evidence type="ECO:0000313" key="1">
    <source>
        <dbReference type="EMBL" id="MBO8189413.1"/>
    </source>
</evidence>
<gene>
    <name evidence="1" type="ORF">JW592_28765</name>
</gene>
<proteinExistence type="predicted"/>
<dbReference type="EMBL" id="JAFFZN010000035">
    <property type="protein sequence ID" value="MBO8189413.1"/>
    <property type="molecule type" value="Genomic_DNA"/>
</dbReference>
<name>A0ABS3X215_9ACTN</name>
<dbReference type="Proteomes" id="UP001518976">
    <property type="component" value="Unassembled WGS sequence"/>
</dbReference>
<evidence type="ECO:0000313" key="2">
    <source>
        <dbReference type="Proteomes" id="UP001518976"/>
    </source>
</evidence>
<organism evidence="1 2">
    <name type="scientific">Streptomyces spirodelae</name>
    <dbReference type="NCBI Taxonomy" id="2812904"/>
    <lineage>
        <taxon>Bacteria</taxon>
        <taxon>Bacillati</taxon>
        <taxon>Actinomycetota</taxon>
        <taxon>Actinomycetes</taxon>
        <taxon>Kitasatosporales</taxon>
        <taxon>Streptomycetaceae</taxon>
        <taxon>Streptomyces</taxon>
    </lineage>
</organism>
<reference evidence="1 2" key="1">
    <citation type="submission" date="2021-02" db="EMBL/GenBank/DDBJ databases">
        <title>Streptomyces spirodelae sp. nov., isolated from duckweed.</title>
        <authorList>
            <person name="Saimee Y."/>
            <person name="Duangmal K."/>
        </authorList>
    </citation>
    <scope>NUCLEOTIDE SEQUENCE [LARGE SCALE GENOMIC DNA]</scope>
    <source>
        <strain evidence="1 2">DW4-2</strain>
    </source>
</reference>
<accession>A0ABS3X215</accession>
<sequence>MAENLDLTLVRMMGERLERFGVEGVLRSELLRGMWESAGGEQRAAVLTRLAWRARGAEVRYRATHDASRLALWAVREAAAWHASSALADAAFRLLSGQLARIPAGVQWEAAVRLSAAVRSGVLPAAPWRCEVCSTERDLRVRSYECGSGPGRDELRCVLCAGLPADPEEIPEAVEARCRRIPRSPAEGC</sequence>
<keyword evidence="2" id="KW-1185">Reference proteome</keyword>